<reference evidence="3 4" key="1">
    <citation type="submission" date="2019-07" db="EMBL/GenBank/DDBJ databases">
        <title>Genomic Encyclopedia of Type Strains, Phase I: the one thousand microbial genomes (KMG-I) project.</title>
        <authorList>
            <person name="Kyrpides N."/>
        </authorList>
    </citation>
    <scope>NUCLEOTIDE SEQUENCE [LARGE SCALE GENOMIC DNA]</scope>
    <source>
        <strain evidence="3 4">DSM 375</strain>
    </source>
</reference>
<dbReference type="RefSeq" id="WP_144573280.1">
    <property type="nucleotide sequence ID" value="NZ_VLKG01000017.1"/>
</dbReference>
<evidence type="ECO:0000313" key="4">
    <source>
        <dbReference type="Proteomes" id="UP000319627"/>
    </source>
</evidence>
<feature type="compositionally biased region" description="Basic and acidic residues" evidence="2">
    <location>
        <begin position="429"/>
        <end position="454"/>
    </location>
</feature>
<dbReference type="EMBL" id="VLKG01000017">
    <property type="protein sequence ID" value="TWH63848.1"/>
    <property type="molecule type" value="Genomic_DNA"/>
</dbReference>
<sequence length="1029" mass="108455">MANRSDTDLTLRINADASKARRELDSTRRAVGSLAGAVSAVAFTAWIKNNISAAAELEVLAQRAGTTVEEFQRFAFATRTVGLDVEKTADILQDFNDKLGEYIQNGGGELADFFDGIASQANVTSDAFRNLLSTEGLPKFFSLLERANLSQAEYTLFLEGAASDATRLIPLLRNNAEQLRALSDEADRLGLVLSENTVKQAKQFQNDLGVLGAVANSVGQKIAADLVPELNNLTRELRDPATAEAAAALAKGITSAFTSIISAAKSAYTEVRLAAQGIAAMQVGNLPMDMLTESELAGNRAAFEKMLKEPLSRARVLSNGQLFKLWDEEEIKQSLDAYEKEIKRRETLAKTPKTDQPKGSTSTQEPDPSFTAQQVAALKDLNKGLKDERDNLQELSHEQKTINALKEAKIALDTKQAKDSIAEAKRLDQDKKAAEAKEEAEKAAEQAAADHQRQAEQVAQQEADYIDSLRRQAETLGMTTEQLRAYDLRQQQITENGKKLAQVYVGIVDAFEKQQQAIENADTNAGLEADYLSAIGREAEAAMLEISTKYNSMLREFEKTGNETGKAWADKLIDVEKVKTRLDAVQSEMDKGLSAIDRAENRINVEREAGLLTQTEAQQKLLALRIQEANALEQQIPVLREIIAQGGVAGEQAQAQLDDYQTRIIEIRNTATDLQRALKDGLTSGIQEALSGLADGTMKLRDAISALGLSVADALFNTASQKLADQIWSGVSGLFNDGAKSATDTAIDTAAATATATTLANGVLSGGTAAAPTLAGGVQAGGTTAAVSLSAGVLEGAMAGSAIFSQAIITAASAAALEIAAACAMCSCNSPGTTPNSSGASGGFLGGLLGSLGGLLGGSGASGGAAAAGGASAGAGTASIGALEFPSVGAMASGGKVVGPGTDTSDSIPMWLSNEEYVVRAAAATQPGAESFLHDFNRYGMDALDRYHQATGGVAGIPAPAMPSPTLGSMQLAEQPVQSSPTTVKNAIHMHPVVSEDLISSLAWGRKGEDHFKVFLGRNRTLVNSILKR</sequence>
<comment type="caution">
    <text evidence="3">The sequence shown here is derived from an EMBL/GenBank/DDBJ whole genome shotgun (WGS) entry which is preliminary data.</text>
</comment>
<keyword evidence="4" id="KW-1185">Reference proteome</keyword>
<protein>
    <recommendedName>
        <fullName evidence="5">Tail length tape measure protein</fullName>
    </recommendedName>
</protein>
<gene>
    <name evidence="3" type="ORF">LX59_03012</name>
</gene>
<feature type="compositionally biased region" description="Polar residues" evidence="2">
    <location>
        <begin position="357"/>
        <end position="369"/>
    </location>
</feature>
<evidence type="ECO:0000256" key="1">
    <source>
        <dbReference type="SAM" id="Coils"/>
    </source>
</evidence>
<feature type="region of interest" description="Disordered" evidence="2">
    <location>
        <begin position="429"/>
        <end position="461"/>
    </location>
</feature>
<feature type="compositionally biased region" description="Basic and acidic residues" evidence="2">
    <location>
        <begin position="346"/>
        <end position="356"/>
    </location>
</feature>
<evidence type="ECO:0000313" key="3">
    <source>
        <dbReference type="EMBL" id="TWH63848.1"/>
    </source>
</evidence>
<feature type="region of interest" description="Disordered" evidence="2">
    <location>
        <begin position="346"/>
        <end position="369"/>
    </location>
</feature>
<organism evidence="3 4">
    <name type="scientific">Azomonas agilis</name>
    <dbReference type="NCBI Taxonomy" id="116849"/>
    <lineage>
        <taxon>Bacteria</taxon>
        <taxon>Pseudomonadati</taxon>
        <taxon>Pseudomonadota</taxon>
        <taxon>Gammaproteobacteria</taxon>
        <taxon>Pseudomonadales</taxon>
        <taxon>Pseudomonadaceae</taxon>
        <taxon>Azomonas</taxon>
    </lineage>
</organism>
<evidence type="ECO:0008006" key="5">
    <source>
        <dbReference type="Google" id="ProtNLM"/>
    </source>
</evidence>
<name>A0A562HZK1_9GAMM</name>
<evidence type="ECO:0000256" key="2">
    <source>
        <dbReference type="SAM" id="MobiDB-lite"/>
    </source>
</evidence>
<dbReference type="OrthoDB" id="79849at2"/>
<accession>A0A562HZK1</accession>
<feature type="coiled-coil region" evidence="1">
    <location>
        <begin position="650"/>
        <end position="677"/>
    </location>
</feature>
<dbReference type="AlphaFoldDB" id="A0A562HZK1"/>
<dbReference type="Proteomes" id="UP000319627">
    <property type="component" value="Unassembled WGS sequence"/>
</dbReference>
<keyword evidence="1" id="KW-0175">Coiled coil</keyword>
<proteinExistence type="predicted"/>